<dbReference type="PROSITE" id="PS00893">
    <property type="entry name" value="NUDIX_BOX"/>
    <property type="match status" value="1"/>
</dbReference>
<evidence type="ECO:0000313" key="5">
    <source>
        <dbReference type="EMBL" id="CAB4862966.1"/>
    </source>
</evidence>
<dbReference type="EMBL" id="CAFBLQ010000023">
    <property type="protein sequence ID" value="CAB4862966.1"/>
    <property type="molecule type" value="Genomic_DNA"/>
</dbReference>
<gene>
    <name evidence="5" type="ORF">UFOPK3423_00331</name>
</gene>
<feature type="domain" description="Nudix hydrolase" evidence="4">
    <location>
        <begin position="8"/>
        <end position="130"/>
    </location>
</feature>
<name>A0A6J7CY87_9ZZZZ</name>
<dbReference type="Gene3D" id="3.90.79.10">
    <property type="entry name" value="Nucleoside Triphosphate Pyrophosphohydrolase"/>
    <property type="match status" value="1"/>
</dbReference>
<dbReference type="InterPro" id="IPR020084">
    <property type="entry name" value="NUDIX_hydrolase_CS"/>
</dbReference>
<sequence length="133" mass="14653">MSPGGIAPQVEAAGGVIERDGRVAVVHRPRYDDWSLPKGKLDRGETFEQAALREALEETGLVCELGDELKPVRYFDARGRAKLVRYWRMTVTGGVFTPNEEVDELRWLAPGEAVALLTYEHDQALIDGLAACA</sequence>
<evidence type="ECO:0000256" key="1">
    <source>
        <dbReference type="ARBA" id="ARBA00001946"/>
    </source>
</evidence>
<protein>
    <submittedName>
        <fullName evidence="5">Unannotated protein</fullName>
    </submittedName>
</protein>
<organism evidence="5">
    <name type="scientific">freshwater metagenome</name>
    <dbReference type="NCBI Taxonomy" id="449393"/>
    <lineage>
        <taxon>unclassified sequences</taxon>
        <taxon>metagenomes</taxon>
        <taxon>ecological metagenomes</taxon>
    </lineage>
</organism>
<dbReference type="AlphaFoldDB" id="A0A6J7CY87"/>
<dbReference type="PROSITE" id="PS51462">
    <property type="entry name" value="NUDIX"/>
    <property type="match status" value="1"/>
</dbReference>
<evidence type="ECO:0000256" key="3">
    <source>
        <dbReference type="ARBA" id="ARBA00022842"/>
    </source>
</evidence>
<reference evidence="5" key="1">
    <citation type="submission" date="2020-05" db="EMBL/GenBank/DDBJ databases">
        <authorList>
            <person name="Chiriac C."/>
            <person name="Salcher M."/>
            <person name="Ghai R."/>
            <person name="Kavagutti S V."/>
        </authorList>
    </citation>
    <scope>NUCLEOTIDE SEQUENCE</scope>
</reference>
<proteinExistence type="predicted"/>
<accession>A0A6J7CY87</accession>
<dbReference type="InterPro" id="IPR015797">
    <property type="entry name" value="NUDIX_hydrolase-like_dom_sf"/>
</dbReference>
<dbReference type="InterPro" id="IPR000086">
    <property type="entry name" value="NUDIX_hydrolase_dom"/>
</dbReference>
<evidence type="ECO:0000256" key="2">
    <source>
        <dbReference type="ARBA" id="ARBA00022801"/>
    </source>
</evidence>
<dbReference type="SUPFAM" id="SSF55811">
    <property type="entry name" value="Nudix"/>
    <property type="match status" value="1"/>
</dbReference>
<dbReference type="Pfam" id="PF00293">
    <property type="entry name" value="NUDIX"/>
    <property type="match status" value="1"/>
</dbReference>
<evidence type="ECO:0000259" key="4">
    <source>
        <dbReference type="PROSITE" id="PS51462"/>
    </source>
</evidence>
<dbReference type="PRINTS" id="PR00502">
    <property type="entry name" value="NUDIXFAMILY"/>
</dbReference>
<keyword evidence="3" id="KW-0460">Magnesium</keyword>
<dbReference type="GO" id="GO:0016787">
    <property type="term" value="F:hydrolase activity"/>
    <property type="evidence" value="ECO:0007669"/>
    <property type="project" value="UniProtKB-KW"/>
</dbReference>
<dbReference type="PANTHER" id="PTHR43222">
    <property type="entry name" value="NUDIX HYDROLASE 23"/>
    <property type="match status" value="1"/>
</dbReference>
<comment type="cofactor">
    <cofactor evidence="1">
        <name>Mg(2+)</name>
        <dbReference type="ChEBI" id="CHEBI:18420"/>
    </cofactor>
</comment>
<dbReference type="CDD" id="cd03673">
    <property type="entry name" value="NUDIX_Ap6A_hydrolase"/>
    <property type="match status" value="1"/>
</dbReference>
<dbReference type="InterPro" id="IPR020476">
    <property type="entry name" value="Nudix_hydrolase"/>
</dbReference>
<keyword evidence="2" id="KW-0378">Hydrolase</keyword>
<dbReference type="PANTHER" id="PTHR43222:SF9">
    <property type="entry name" value="8-OXO-(D)GTP PHOSPHATASE"/>
    <property type="match status" value="1"/>
</dbReference>